<evidence type="ECO:0000313" key="1">
    <source>
        <dbReference type="EMBL" id="SEH08701.1"/>
    </source>
</evidence>
<reference evidence="1 2" key="1">
    <citation type="submission" date="2016-10" db="EMBL/GenBank/DDBJ databases">
        <authorList>
            <person name="de Groot N.N."/>
        </authorList>
    </citation>
    <scope>NUCLEOTIDE SEQUENCE [LARGE SCALE GENOMIC DNA]</scope>
    <source>
        <strain evidence="1">MBHS1</strain>
    </source>
</reference>
<accession>A0A1H6FGY6</accession>
<keyword evidence="2" id="KW-1185">Reference proteome</keyword>
<dbReference type="OrthoDB" id="7060211at2"/>
<protein>
    <recommendedName>
        <fullName evidence="3">DUF4276 domain-containing protein</fullName>
    </recommendedName>
</protein>
<dbReference type="AlphaFoldDB" id="A0A1H6FGY6"/>
<evidence type="ECO:0000313" key="2">
    <source>
        <dbReference type="Proteomes" id="UP000236724"/>
    </source>
</evidence>
<sequence length="231" mass="26857">MNIYFLVEGKTERKVYPKWLSHLAPTLKRVSSPSDAVNNNYYLISGGGFPSILDNHLVDSVSDIQESGKYNYFVIIIDTDDHHAEKKIEEVNQFVENNNLTFKDCKFIVIPQVVCMETWFLGNRRIYTRNPESSENARIFTKYYNISQSDPEKMSKPSEYNGSIADYHYQYLKTMLAEKNIRYSKSNPKEVTEIYYLNELKSRVLSEKNSLKSMGEFLSFLSMLKLSSETV</sequence>
<dbReference type="Proteomes" id="UP000236724">
    <property type="component" value="Unassembled WGS sequence"/>
</dbReference>
<dbReference type="EMBL" id="FMSV02000556">
    <property type="protein sequence ID" value="SEH08701.1"/>
    <property type="molecule type" value="Genomic_DNA"/>
</dbReference>
<dbReference type="RefSeq" id="WP_103922219.1">
    <property type="nucleotide sequence ID" value="NZ_FMSV02000556.1"/>
</dbReference>
<gene>
    <name evidence="1" type="ORF">MBHS_04593</name>
</gene>
<evidence type="ECO:0008006" key="3">
    <source>
        <dbReference type="Google" id="ProtNLM"/>
    </source>
</evidence>
<name>A0A1H6FGY6_9GAMM</name>
<organism evidence="1 2">
    <name type="scientific">Candidatus Venteria ishoeyi</name>
    <dbReference type="NCBI Taxonomy" id="1899563"/>
    <lineage>
        <taxon>Bacteria</taxon>
        <taxon>Pseudomonadati</taxon>
        <taxon>Pseudomonadota</taxon>
        <taxon>Gammaproteobacteria</taxon>
        <taxon>Thiotrichales</taxon>
        <taxon>Thiotrichaceae</taxon>
        <taxon>Venteria</taxon>
    </lineage>
</organism>
<proteinExistence type="predicted"/>